<dbReference type="SUPFAM" id="SSF88946">
    <property type="entry name" value="Sigma2 domain of RNA polymerase sigma factors"/>
    <property type="match status" value="1"/>
</dbReference>
<dbReference type="GO" id="GO:0006352">
    <property type="term" value="P:DNA-templated transcription initiation"/>
    <property type="evidence" value="ECO:0007669"/>
    <property type="project" value="InterPro"/>
</dbReference>
<dbReference type="InterPro" id="IPR039425">
    <property type="entry name" value="RNA_pol_sigma-70-like"/>
</dbReference>
<organism evidence="6 7">
    <name type="scientific">Stappia albiluteola</name>
    <dbReference type="NCBI Taxonomy" id="2758565"/>
    <lineage>
        <taxon>Bacteria</taxon>
        <taxon>Pseudomonadati</taxon>
        <taxon>Pseudomonadota</taxon>
        <taxon>Alphaproteobacteria</taxon>
        <taxon>Hyphomicrobiales</taxon>
        <taxon>Stappiaceae</taxon>
        <taxon>Stappia</taxon>
    </lineage>
</organism>
<evidence type="ECO:0000256" key="3">
    <source>
        <dbReference type="ARBA" id="ARBA00023082"/>
    </source>
</evidence>
<dbReference type="InterPro" id="IPR036388">
    <property type="entry name" value="WH-like_DNA-bd_sf"/>
</dbReference>
<dbReference type="RefSeq" id="WP_182161032.1">
    <property type="nucleotide sequence ID" value="NZ_JACFXV010000006.1"/>
</dbReference>
<keyword evidence="2" id="KW-0805">Transcription regulation</keyword>
<evidence type="ECO:0000313" key="6">
    <source>
        <dbReference type="EMBL" id="MBA5775510.1"/>
    </source>
</evidence>
<dbReference type="GO" id="GO:0016987">
    <property type="term" value="F:sigma factor activity"/>
    <property type="evidence" value="ECO:0007669"/>
    <property type="project" value="UniProtKB-KW"/>
</dbReference>
<evidence type="ECO:0000313" key="7">
    <source>
        <dbReference type="Proteomes" id="UP000541109"/>
    </source>
</evidence>
<dbReference type="Gene3D" id="1.10.1740.10">
    <property type="match status" value="1"/>
</dbReference>
<proteinExistence type="inferred from homology"/>
<dbReference type="Pfam" id="PF04542">
    <property type="entry name" value="Sigma70_r2"/>
    <property type="match status" value="1"/>
</dbReference>
<reference evidence="6 7" key="1">
    <citation type="submission" date="2020-07" db="EMBL/GenBank/DDBJ databases">
        <title>Stappia sp., F7233, whole genome shotgun sequencing project.</title>
        <authorList>
            <person name="Jiang S."/>
            <person name="Liu Z.W."/>
            <person name="Du Z.J."/>
        </authorList>
    </citation>
    <scope>NUCLEOTIDE SEQUENCE [LARGE SCALE GENOMIC DNA]</scope>
    <source>
        <strain evidence="6 7">F7233</strain>
    </source>
</reference>
<dbReference type="Proteomes" id="UP000541109">
    <property type="component" value="Unassembled WGS sequence"/>
</dbReference>
<evidence type="ECO:0000256" key="1">
    <source>
        <dbReference type="ARBA" id="ARBA00010641"/>
    </source>
</evidence>
<keyword evidence="3" id="KW-0731">Sigma factor</keyword>
<dbReference type="PANTHER" id="PTHR43133">
    <property type="entry name" value="RNA POLYMERASE ECF-TYPE SIGMA FACTO"/>
    <property type="match status" value="1"/>
</dbReference>
<keyword evidence="7" id="KW-1185">Reference proteome</keyword>
<keyword evidence="4" id="KW-0804">Transcription</keyword>
<dbReference type="InterPro" id="IPR013325">
    <property type="entry name" value="RNA_pol_sigma_r2"/>
</dbReference>
<gene>
    <name evidence="6" type="ORF">H2509_00045</name>
</gene>
<dbReference type="InterPro" id="IPR013324">
    <property type="entry name" value="RNA_pol_sigma_r3/r4-like"/>
</dbReference>
<dbReference type="SUPFAM" id="SSF88659">
    <property type="entry name" value="Sigma3 and sigma4 domains of RNA polymerase sigma factors"/>
    <property type="match status" value="1"/>
</dbReference>
<evidence type="ECO:0000256" key="2">
    <source>
        <dbReference type="ARBA" id="ARBA00023015"/>
    </source>
</evidence>
<accession>A0A839A7H0</accession>
<name>A0A839A7H0_9HYPH</name>
<evidence type="ECO:0000256" key="4">
    <source>
        <dbReference type="ARBA" id="ARBA00023163"/>
    </source>
</evidence>
<dbReference type="InterPro" id="IPR014284">
    <property type="entry name" value="RNA_pol_sigma-70_dom"/>
</dbReference>
<dbReference type="EMBL" id="JACFXV010000006">
    <property type="protein sequence ID" value="MBA5775510.1"/>
    <property type="molecule type" value="Genomic_DNA"/>
</dbReference>
<dbReference type="NCBIfam" id="TIGR02937">
    <property type="entry name" value="sigma70-ECF"/>
    <property type="match status" value="1"/>
</dbReference>
<comment type="similarity">
    <text evidence="1">Belongs to the sigma-70 factor family. ECF subfamily.</text>
</comment>
<comment type="caution">
    <text evidence="6">The sequence shown here is derived from an EMBL/GenBank/DDBJ whole genome shotgun (WGS) entry which is preliminary data.</text>
</comment>
<evidence type="ECO:0000259" key="5">
    <source>
        <dbReference type="Pfam" id="PF04542"/>
    </source>
</evidence>
<dbReference type="Gene3D" id="1.10.10.10">
    <property type="entry name" value="Winged helix-like DNA-binding domain superfamily/Winged helix DNA-binding domain"/>
    <property type="match status" value="1"/>
</dbReference>
<dbReference type="PANTHER" id="PTHR43133:SF25">
    <property type="entry name" value="RNA POLYMERASE SIGMA FACTOR RFAY-RELATED"/>
    <property type="match status" value="1"/>
</dbReference>
<feature type="domain" description="RNA polymerase sigma-70 region 2" evidence="5">
    <location>
        <begin position="30"/>
        <end position="89"/>
    </location>
</feature>
<sequence>MKIDRTDADGTRNVGPSLEAALTRGREAFLAFLMRRLRDRADAEDVLQDFCIRVLARKGQLRRVERMDAWLFAILRSTLTDHRRKSARRGRLVDALTREPGPGAEESEQMSEFCRCVIGLISRLRPSEADLLRQVDFGEANRSALAAELGLTSGALAVRLHRARAALREALLEHCGPCCRDDFADCSCQSVGCENARDGSHCRPAAV</sequence>
<dbReference type="AlphaFoldDB" id="A0A839A7H0"/>
<protein>
    <submittedName>
        <fullName evidence="6">Sigma-70 family RNA polymerase sigma factor</fullName>
    </submittedName>
</protein>
<dbReference type="InterPro" id="IPR007627">
    <property type="entry name" value="RNA_pol_sigma70_r2"/>
</dbReference>